<gene>
    <name evidence="1" type="ORF">Amon02_000738100</name>
</gene>
<evidence type="ECO:0000313" key="2">
    <source>
        <dbReference type="Proteomes" id="UP001165064"/>
    </source>
</evidence>
<keyword evidence="2" id="KW-1185">Reference proteome</keyword>
<organism evidence="1 2">
    <name type="scientific">Ambrosiozyma monospora</name>
    <name type="common">Yeast</name>
    <name type="synonym">Endomycopsis monosporus</name>
    <dbReference type="NCBI Taxonomy" id="43982"/>
    <lineage>
        <taxon>Eukaryota</taxon>
        <taxon>Fungi</taxon>
        <taxon>Dikarya</taxon>
        <taxon>Ascomycota</taxon>
        <taxon>Saccharomycotina</taxon>
        <taxon>Pichiomycetes</taxon>
        <taxon>Pichiales</taxon>
        <taxon>Pichiaceae</taxon>
        <taxon>Ambrosiozyma</taxon>
    </lineage>
</organism>
<protein>
    <submittedName>
        <fullName evidence="1">Unnamed protein product</fullName>
    </submittedName>
</protein>
<reference evidence="1" key="1">
    <citation type="submission" date="2023-04" db="EMBL/GenBank/DDBJ databases">
        <title>Ambrosiozyma monospora NBRC 10751.</title>
        <authorList>
            <person name="Ichikawa N."/>
            <person name="Sato H."/>
            <person name="Tonouchi N."/>
        </authorList>
    </citation>
    <scope>NUCLEOTIDE SEQUENCE</scope>
    <source>
        <strain evidence="1">NBRC 10751</strain>
    </source>
</reference>
<dbReference type="EMBL" id="BSXS01006125">
    <property type="protein sequence ID" value="GME85109.1"/>
    <property type="molecule type" value="Genomic_DNA"/>
</dbReference>
<proteinExistence type="predicted"/>
<accession>A0ACB5TBE8</accession>
<dbReference type="Proteomes" id="UP001165064">
    <property type="component" value="Unassembled WGS sequence"/>
</dbReference>
<comment type="caution">
    <text evidence="1">The sequence shown here is derived from an EMBL/GenBank/DDBJ whole genome shotgun (WGS) entry which is preliminary data.</text>
</comment>
<evidence type="ECO:0000313" key="1">
    <source>
        <dbReference type="EMBL" id="GME85109.1"/>
    </source>
</evidence>
<name>A0ACB5TBE8_AMBMO</name>
<sequence length="163" mass="18735">MKISSICSFAICSLSIVFGAPLQLKKRNSRWDYQNDKLYGVNAGGWLLLEPYITPSIFIDVGGDDSSMPVDEYHYTKQLGKKEASEKLQKHWSIWITEDDFEKMVEYGLNFVRIPIGYWAFELLDDDPYVQGQVEYLDKAIGWARKNGLKMKLTGKAHKLTKT</sequence>